<name>A0A364L0X6_TALAM</name>
<dbReference type="Proteomes" id="UP000249363">
    <property type="component" value="Unassembled WGS sequence"/>
</dbReference>
<dbReference type="GO" id="GO:0030245">
    <property type="term" value="P:cellulose catabolic process"/>
    <property type="evidence" value="ECO:0007669"/>
    <property type="project" value="UniProtKB-KW"/>
</dbReference>
<feature type="chain" id="PRO_5016818425" description="Glucanase" evidence="10">
    <location>
        <begin position="19"/>
        <end position="456"/>
    </location>
</feature>
<evidence type="ECO:0000256" key="9">
    <source>
        <dbReference type="RuleBase" id="RU361164"/>
    </source>
</evidence>
<comment type="catalytic activity">
    <reaction evidence="1">
        <text>Hydrolysis of (1-&gt;4)-beta-D-glucosidic linkages in cellulose and cellotetraose, releasing cellobiose from the non-reducing ends of the chains.</text>
        <dbReference type="EC" id="3.2.1.91"/>
    </reaction>
</comment>
<accession>A0A364L0X6</accession>
<dbReference type="OrthoDB" id="412382at2759"/>
<dbReference type="EMBL" id="MIKG01000009">
    <property type="protein sequence ID" value="RAO69446.1"/>
    <property type="molecule type" value="Genomic_DNA"/>
</dbReference>
<evidence type="ECO:0000313" key="12">
    <source>
        <dbReference type="Proteomes" id="UP000249363"/>
    </source>
</evidence>
<evidence type="ECO:0000256" key="5">
    <source>
        <dbReference type="ARBA" id="ARBA00023001"/>
    </source>
</evidence>
<dbReference type="STRING" id="1196081.A0A364L0X6"/>
<dbReference type="FunFam" id="2.70.100.10:FF:000001">
    <property type="entry name" value="Glucanase"/>
    <property type="match status" value="1"/>
</dbReference>
<keyword evidence="5 9" id="KW-0136">Cellulose degradation</keyword>
<evidence type="ECO:0000256" key="6">
    <source>
        <dbReference type="ARBA" id="ARBA00023277"/>
    </source>
</evidence>
<dbReference type="EC" id="3.2.1.-" evidence="9"/>
<feature type="signal peptide" evidence="10">
    <location>
        <begin position="1"/>
        <end position="18"/>
    </location>
</feature>
<evidence type="ECO:0000313" key="11">
    <source>
        <dbReference type="EMBL" id="RAO69446.1"/>
    </source>
</evidence>
<protein>
    <recommendedName>
        <fullName evidence="9">Glucanase</fullName>
        <ecNumber evidence="9">3.2.1.-</ecNumber>
    </recommendedName>
</protein>
<evidence type="ECO:0000256" key="10">
    <source>
        <dbReference type="SAM" id="SignalP"/>
    </source>
</evidence>
<comment type="caution">
    <text evidence="11">The sequence shown here is derived from an EMBL/GenBank/DDBJ whole genome shotgun (WGS) entry which is preliminary data.</text>
</comment>
<dbReference type="InterPro" id="IPR037019">
    <property type="entry name" value="Glyco_hydro_7_sf"/>
</dbReference>
<gene>
    <name evidence="11" type="ORF">BHQ10_005458</name>
</gene>
<evidence type="ECO:0000256" key="4">
    <source>
        <dbReference type="ARBA" id="ARBA00022801"/>
    </source>
</evidence>
<keyword evidence="7 9" id="KW-0326">Glycosidase</keyword>
<dbReference type="AlphaFoldDB" id="A0A364L0X6"/>
<comment type="similarity">
    <text evidence="2 9">Belongs to the glycosyl hydrolase 7 (cellulase C) family.</text>
</comment>
<dbReference type="GeneID" id="63794674"/>
<dbReference type="SUPFAM" id="SSF49899">
    <property type="entry name" value="Concanavalin A-like lectins/glucanases"/>
    <property type="match status" value="1"/>
</dbReference>
<keyword evidence="4 9" id="KW-0378">Hydrolase</keyword>
<dbReference type="Gene3D" id="2.70.100.10">
    <property type="entry name" value="Glycoside hydrolase, family 7, domain"/>
    <property type="match status" value="1"/>
</dbReference>
<dbReference type="InterPro" id="IPR001722">
    <property type="entry name" value="Glyco_hydro_7"/>
</dbReference>
<dbReference type="RefSeq" id="XP_040733962.1">
    <property type="nucleotide sequence ID" value="XM_040877936.1"/>
</dbReference>
<evidence type="ECO:0000256" key="7">
    <source>
        <dbReference type="ARBA" id="ARBA00023295"/>
    </source>
</evidence>
<dbReference type="Pfam" id="PF00840">
    <property type="entry name" value="Glyco_hydro_7"/>
    <property type="match status" value="1"/>
</dbReference>
<evidence type="ECO:0000256" key="3">
    <source>
        <dbReference type="ARBA" id="ARBA00022729"/>
    </source>
</evidence>
<evidence type="ECO:0000256" key="2">
    <source>
        <dbReference type="ARBA" id="ARBA00006044"/>
    </source>
</evidence>
<dbReference type="GO" id="GO:0016162">
    <property type="term" value="F:cellulose 1,4-beta-cellobiosidase activity"/>
    <property type="evidence" value="ECO:0007669"/>
    <property type="project" value="UniProtKB-EC"/>
</dbReference>
<dbReference type="PANTHER" id="PTHR33753">
    <property type="entry name" value="1,4-BETA-D-GLUCAN CELLOBIOHYDROLASE B"/>
    <property type="match status" value="1"/>
</dbReference>
<sequence length="456" mass="48472">MLREAVLLLLSLFLAAHAQQVGTLTTETHPSLTWQKCTAAGSCTTVEGSVVIDANWRWVHSVDGYTNCYTGNTWDATLCPDDVTCAVNCAVDGADYSSTYGVTTSGSELRINYVTENSNGQNVGARLYLLEDESTYQTFDLLGNEFTFDVNVANLPCGLNGALYFSQMPTDGGTSTYTNNKAGAKYGVGYCDSQCPRDLKFIDGQGNVEGWVPSTVDSNTGIGNHGSCCPEMDIWEANSISYATTAHPCSTLGQTMCEADACGGTYSTDRYAGVCDPDGCDFNPYRLGNTTFYGPGSNFVVNTESTFTVVTQFVTSSGTLSSINRIFVQNGKVIAQASSDVSGVTGNVITESFCEAQKTAFGDTDVFDKDGGLSGMSSALAEGMVLVLSLWDDDYADMLWLDSDYPTNKSASTPGVARGSCSTSSGVPSTIRTQDASSYVTYSNIKFGPINSTYTA</sequence>
<evidence type="ECO:0000256" key="8">
    <source>
        <dbReference type="ARBA" id="ARBA00023326"/>
    </source>
</evidence>
<keyword evidence="6" id="KW-0119">Carbohydrate metabolism</keyword>
<keyword evidence="3 10" id="KW-0732">Signal</keyword>
<reference evidence="11 12" key="1">
    <citation type="journal article" date="2017" name="Biotechnol. Biofuels">
        <title>Differential beta-glucosidase expression as a function of carbon source availability in Talaromyces amestolkiae: a genomic and proteomic approach.</title>
        <authorList>
            <person name="de Eugenio L.I."/>
            <person name="Mendez-Liter J.A."/>
            <person name="Nieto-Dominguez M."/>
            <person name="Alonso L."/>
            <person name="Gil-Munoz J."/>
            <person name="Barriuso J."/>
            <person name="Prieto A."/>
            <person name="Martinez M.J."/>
        </authorList>
    </citation>
    <scope>NUCLEOTIDE SEQUENCE [LARGE SCALE GENOMIC DNA]</scope>
    <source>
        <strain evidence="11 12">CIB</strain>
    </source>
</reference>
<organism evidence="11 12">
    <name type="scientific">Talaromyces amestolkiae</name>
    <dbReference type="NCBI Taxonomy" id="1196081"/>
    <lineage>
        <taxon>Eukaryota</taxon>
        <taxon>Fungi</taxon>
        <taxon>Dikarya</taxon>
        <taxon>Ascomycota</taxon>
        <taxon>Pezizomycotina</taxon>
        <taxon>Eurotiomycetes</taxon>
        <taxon>Eurotiomycetidae</taxon>
        <taxon>Eurotiales</taxon>
        <taxon>Trichocomaceae</taxon>
        <taxon>Talaromyces</taxon>
        <taxon>Talaromyces sect. Talaromyces</taxon>
    </lineage>
</organism>
<keyword evidence="12" id="KW-1185">Reference proteome</keyword>
<dbReference type="CDD" id="cd07999">
    <property type="entry name" value="GH7_CBH_EG"/>
    <property type="match status" value="1"/>
</dbReference>
<evidence type="ECO:0000256" key="1">
    <source>
        <dbReference type="ARBA" id="ARBA00001641"/>
    </source>
</evidence>
<dbReference type="PRINTS" id="PR00734">
    <property type="entry name" value="GLHYDRLASE7"/>
</dbReference>
<dbReference type="InterPro" id="IPR013320">
    <property type="entry name" value="ConA-like_dom_sf"/>
</dbReference>
<dbReference type="PANTHER" id="PTHR33753:SF2">
    <property type="entry name" value="GLYCOSIDE HYDROLASE FAMILY 7 PROTEIN"/>
    <property type="match status" value="1"/>
</dbReference>
<keyword evidence="8 9" id="KW-0624">Polysaccharide degradation</keyword>
<proteinExistence type="inferred from homology"/>